<evidence type="ECO:0000313" key="3">
    <source>
        <dbReference type="EMBL" id="AUI68791.1"/>
    </source>
</evidence>
<dbReference type="Pfam" id="PF20543">
    <property type="entry name" value="CowN"/>
    <property type="match status" value="1"/>
</dbReference>
<reference evidence="4" key="1">
    <citation type="submission" date="2016-12" db="EMBL/GenBank/DDBJ databases">
        <title>Complete Genome Sequence of Beggiatoa leptomitiformis D-401.</title>
        <authorList>
            <person name="Fomenkov A."/>
            <person name="Vincze T."/>
            <person name="Grabovich M."/>
            <person name="Anton B.P."/>
            <person name="Dubinina G."/>
            <person name="Orlova M."/>
            <person name="Belousova E."/>
            <person name="Roberts R.J."/>
        </authorList>
    </citation>
    <scope>NUCLEOTIDE SEQUENCE [LARGE SCALE GENOMIC DNA]</scope>
    <source>
        <strain evidence="4">D-401</strain>
    </source>
</reference>
<evidence type="ECO:0000313" key="4">
    <source>
        <dbReference type="Proteomes" id="UP000234271"/>
    </source>
</evidence>
<dbReference type="STRING" id="288004.AL038_15475"/>
<proteinExistence type="inferred from homology"/>
<evidence type="ECO:0000256" key="1">
    <source>
        <dbReference type="ARBA" id="ARBA00023231"/>
    </source>
</evidence>
<name>A0A2N9YE67_9GAMM</name>
<comment type="similarity">
    <text evidence="2">Belongs to the CowN family.</text>
</comment>
<dbReference type="AlphaFoldDB" id="A0A2N9YE67"/>
<dbReference type="EMBL" id="CP018889">
    <property type="protein sequence ID" value="AUI68791.1"/>
    <property type="molecule type" value="Genomic_DNA"/>
</dbReference>
<dbReference type="GO" id="GO:0009399">
    <property type="term" value="P:nitrogen fixation"/>
    <property type="evidence" value="ECO:0007669"/>
    <property type="project" value="UniProtKB-UniRule"/>
</dbReference>
<keyword evidence="4" id="KW-1185">Reference proteome</keyword>
<protein>
    <recommendedName>
        <fullName evidence="2">N(2)-fixation sustaining protein CowN</fullName>
    </recommendedName>
    <alternativeName>
        <fullName evidence="2">CO weal-nitrogenase</fullName>
    </alternativeName>
</protein>
<dbReference type="NCBIfam" id="NF033689">
    <property type="entry name" value="N2Fix_CO_CowN"/>
    <property type="match status" value="1"/>
</dbReference>
<dbReference type="Proteomes" id="UP000234271">
    <property type="component" value="Chromosome"/>
</dbReference>
<dbReference type="OrthoDB" id="7689335at2"/>
<gene>
    <name evidence="2 3" type="primary">cowN</name>
    <name evidence="3" type="ORF">BLE401_08780</name>
</gene>
<dbReference type="RefSeq" id="WP_062154340.1">
    <property type="nucleotide sequence ID" value="NZ_CP012373.2"/>
</dbReference>
<keyword evidence="1 2" id="KW-0535">Nitrogen fixation</keyword>
<sequence>MNSAAEQTDRYVSFIGISCDEKADSLINLLEKHVDTGNGDKQWHLYFKQKREQQARMQQDNLHFIGSQMNNLYAYLEQCADEDALKLLWQLEQECC</sequence>
<comment type="function">
    <text evidence="2">Is required to sustain N(2)-dependent growth in the presence of low levels of carbon monoxide (CO). Probably acts by protecting the N(2) fixation ability of the nitrogenase complex, which is inactivated in the presence of CO.</text>
</comment>
<organism evidence="3 4">
    <name type="scientific">Beggiatoa leptomitoformis</name>
    <dbReference type="NCBI Taxonomy" id="288004"/>
    <lineage>
        <taxon>Bacteria</taxon>
        <taxon>Pseudomonadati</taxon>
        <taxon>Pseudomonadota</taxon>
        <taxon>Gammaproteobacteria</taxon>
        <taxon>Thiotrichales</taxon>
        <taxon>Thiotrichaceae</taxon>
        <taxon>Beggiatoa</taxon>
    </lineage>
</organism>
<evidence type="ECO:0000256" key="2">
    <source>
        <dbReference type="HAMAP-Rule" id="MF_02117"/>
    </source>
</evidence>
<accession>A0A2N9YE67</accession>
<dbReference type="KEGG" id="blep:AL038_15475"/>
<dbReference type="InterPro" id="IPR024899">
    <property type="entry name" value="CowN"/>
</dbReference>
<dbReference type="HAMAP" id="MF_02117">
    <property type="entry name" value="CowN"/>
    <property type="match status" value="1"/>
</dbReference>